<feature type="chain" id="PRO_5046594058" description="DUF4919 domain-containing protein" evidence="1">
    <location>
        <begin position="20"/>
        <end position="211"/>
    </location>
</feature>
<evidence type="ECO:0000313" key="2">
    <source>
        <dbReference type="EMBL" id="MFB9052232.1"/>
    </source>
</evidence>
<keyword evidence="3" id="KW-1185">Reference proteome</keyword>
<evidence type="ECO:0000313" key="3">
    <source>
        <dbReference type="Proteomes" id="UP001589605"/>
    </source>
</evidence>
<proteinExistence type="predicted"/>
<dbReference type="EMBL" id="JBHMEZ010000003">
    <property type="protein sequence ID" value="MFB9052232.1"/>
    <property type="molecule type" value="Genomic_DNA"/>
</dbReference>
<sequence>MRNIVALLIVGFVSCVSFAQELTKDELIQKISDDTCVCMAAKDFNLATVDKSTIEMTFGLCVMESYGKYPEAVSALNVSFEDDKSLEKLGELIALRMMNSCPDVMSLLVGNYMDEIESDANINAEEYALDNMEFSKLERDQLFNVIRFKDASSGRSYSFLWLTYFEGSQYLQDTKKIKKTNFSIQYKEQDFYDSKIEDYRNFKIITKLTAQ</sequence>
<evidence type="ECO:0000256" key="1">
    <source>
        <dbReference type="SAM" id="SignalP"/>
    </source>
</evidence>
<reference evidence="2 3" key="1">
    <citation type="submission" date="2024-09" db="EMBL/GenBank/DDBJ databases">
        <authorList>
            <person name="Sun Q."/>
            <person name="Mori K."/>
        </authorList>
    </citation>
    <scope>NUCLEOTIDE SEQUENCE [LARGE SCALE GENOMIC DNA]</scope>
    <source>
        <strain evidence="2 3">CECT 8286</strain>
    </source>
</reference>
<protein>
    <recommendedName>
        <fullName evidence="4">DUF4919 domain-containing protein</fullName>
    </recommendedName>
</protein>
<dbReference type="Proteomes" id="UP001589605">
    <property type="component" value="Unassembled WGS sequence"/>
</dbReference>
<dbReference type="RefSeq" id="WP_382381399.1">
    <property type="nucleotide sequence ID" value="NZ_JBHMEZ010000003.1"/>
</dbReference>
<evidence type="ECO:0008006" key="4">
    <source>
        <dbReference type="Google" id="ProtNLM"/>
    </source>
</evidence>
<feature type="signal peptide" evidence="1">
    <location>
        <begin position="1"/>
        <end position="19"/>
    </location>
</feature>
<organism evidence="2 3">
    <name type="scientific">Formosa undariae</name>
    <dbReference type="NCBI Taxonomy" id="1325436"/>
    <lineage>
        <taxon>Bacteria</taxon>
        <taxon>Pseudomonadati</taxon>
        <taxon>Bacteroidota</taxon>
        <taxon>Flavobacteriia</taxon>
        <taxon>Flavobacteriales</taxon>
        <taxon>Flavobacteriaceae</taxon>
        <taxon>Formosa</taxon>
    </lineage>
</organism>
<keyword evidence="1" id="KW-0732">Signal</keyword>
<gene>
    <name evidence="2" type="ORF">ACFFVB_04000</name>
</gene>
<name>A0ABV5EYG0_9FLAO</name>
<dbReference type="PROSITE" id="PS51257">
    <property type="entry name" value="PROKAR_LIPOPROTEIN"/>
    <property type="match status" value="1"/>
</dbReference>
<comment type="caution">
    <text evidence="2">The sequence shown here is derived from an EMBL/GenBank/DDBJ whole genome shotgun (WGS) entry which is preliminary data.</text>
</comment>
<accession>A0ABV5EYG0</accession>